<dbReference type="InterPro" id="IPR040503">
    <property type="entry name" value="TRHO_N"/>
</dbReference>
<dbReference type="Gene3D" id="3.30.70.100">
    <property type="match status" value="1"/>
</dbReference>
<dbReference type="SMART" id="SM00450">
    <property type="entry name" value="RHOD"/>
    <property type="match status" value="1"/>
</dbReference>
<evidence type="ECO:0000259" key="3">
    <source>
        <dbReference type="PROSITE" id="PS50835"/>
    </source>
</evidence>
<dbReference type="InterPro" id="IPR057944">
    <property type="entry name" value="TSTD2_N"/>
</dbReference>
<dbReference type="SUPFAM" id="SSF52821">
    <property type="entry name" value="Rhodanese/Cell cycle control phosphatase"/>
    <property type="match status" value="1"/>
</dbReference>
<proteinExistence type="predicted"/>
<dbReference type="InterPro" id="IPR020936">
    <property type="entry name" value="TrhO"/>
</dbReference>
<feature type="domain" description="Ig-like" evidence="3">
    <location>
        <begin position="87"/>
        <end position="124"/>
    </location>
</feature>
<evidence type="ECO:0000313" key="4">
    <source>
        <dbReference type="EMBL" id="KAJ3181278.1"/>
    </source>
</evidence>
<comment type="caution">
    <text evidence="4">The sequence shown here is derived from an EMBL/GenBank/DDBJ whole genome shotgun (WGS) entry which is preliminary data.</text>
</comment>
<dbReference type="Pfam" id="PF23949">
    <property type="entry name" value="TSTD2_N"/>
    <property type="match status" value="1"/>
</dbReference>
<dbReference type="EMBL" id="JADGJQ010000013">
    <property type="protein sequence ID" value="KAJ3181278.1"/>
    <property type="molecule type" value="Genomic_DNA"/>
</dbReference>
<evidence type="ECO:0000256" key="1">
    <source>
        <dbReference type="SAM" id="MobiDB-lite"/>
    </source>
</evidence>
<dbReference type="PROSITE" id="PS50835">
    <property type="entry name" value="IG_LIKE"/>
    <property type="match status" value="1"/>
</dbReference>
<accession>A0AAD5TMS7</accession>
<dbReference type="InterPro" id="IPR036873">
    <property type="entry name" value="Rhodanese-like_dom_sf"/>
</dbReference>
<feature type="region of interest" description="Disordered" evidence="1">
    <location>
        <begin position="379"/>
        <end position="402"/>
    </location>
</feature>
<sequence length="560" mass="60094">MSPGVNSTPCHRRTARRTAIHSLISAHAVSQGAWECCAAIFTSQADINQHVQTTHRADLAALEEKLLISYLHSDPPSQAASALTLPPQSTSSPFRTRRAPKGTSDSISLTCNCNGSGLVLLWYKYATVADPLALAESQQELCTRLRLTGKIRVAHEGVNATVAGETADVQQYIAEMSASELLSSEKGLRAAAEDDGDKADCERNRNRTRFFKPSAGCSHVFAGLSVRIVDEVCPFGVSGYLPADLIDSPTAGSTTTTTTTTVKSLSPPAFHSLLTAATHSPQTHVILDARNEYEHRLGHFSNAIRPPIRKFADLPAWCRSKVGDAWKGKTVLTYCTGGVRCEKAARWIGENVEGVADVVMLEGGIHNYLEWVKEKERGDAGKDDANSAGKERDDGQTPPTGAAAAAAAIGTISSKDDDTPPQRPPFLTNLFHGRNYVFDARQSLAPASSQPITDCVFCGERTAVYVKCDRAGCHLMVTCCAGCEQARSAVFCCNKCKDRSAISTMPISASAGTAADDDEGAKAARWWCDCETRRREKLYGTHTDAAVNLTAITIGVDDAQ</sequence>
<name>A0AAD5TMS7_9FUNG</name>
<dbReference type="Pfam" id="PF17773">
    <property type="entry name" value="UPF0176_N"/>
    <property type="match status" value="1"/>
</dbReference>
<feature type="compositionally biased region" description="Basic and acidic residues" evidence="1">
    <location>
        <begin position="379"/>
        <end position="395"/>
    </location>
</feature>
<dbReference type="AlphaFoldDB" id="A0AAD5TMS7"/>
<dbReference type="Pfam" id="PF00581">
    <property type="entry name" value="Rhodanese"/>
    <property type="match status" value="1"/>
</dbReference>
<dbReference type="InterPro" id="IPR007110">
    <property type="entry name" value="Ig-like_dom"/>
</dbReference>
<dbReference type="PROSITE" id="PS50206">
    <property type="entry name" value="RHODANESE_3"/>
    <property type="match status" value="1"/>
</dbReference>
<feature type="region of interest" description="Disordered" evidence="1">
    <location>
        <begin position="79"/>
        <end position="103"/>
    </location>
</feature>
<reference evidence="4" key="1">
    <citation type="submission" date="2020-05" db="EMBL/GenBank/DDBJ databases">
        <title>Phylogenomic resolution of chytrid fungi.</title>
        <authorList>
            <person name="Stajich J.E."/>
            <person name="Amses K."/>
            <person name="Simmons R."/>
            <person name="Seto K."/>
            <person name="Myers J."/>
            <person name="Bonds A."/>
            <person name="Quandt C.A."/>
            <person name="Barry K."/>
            <person name="Liu P."/>
            <person name="Grigoriev I."/>
            <person name="Longcore J.E."/>
            <person name="James T.Y."/>
        </authorList>
    </citation>
    <scope>NUCLEOTIDE SEQUENCE</scope>
    <source>
        <strain evidence="4">JEL0379</strain>
    </source>
</reference>
<dbReference type="Pfam" id="PF12368">
    <property type="entry name" value="Rhodanese_C"/>
    <property type="match status" value="1"/>
</dbReference>
<dbReference type="InterPro" id="IPR022111">
    <property type="entry name" value="Rhodanese_C"/>
</dbReference>
<keyword evidence="5" id="KW-1185">Reference proteome</keyword>
<organism evidence="4 5">
    <name type="scientific">Geranomyces variabilis</name>
    <dbReference type="NCBI Taxonomy" id="109894"/>
    <lineage>
        <taxon>Eukaryota</taxon>
        <taxon>Fungi</taxon>
        <taxon>Fungi incertae sedis</taxon>
        <taxon>Chytridiomycota</taxon>
        <taxon>Chytridiomycota incertae sedis</taxon>
        <taxon>Chytridiomycetes</taxon>
        <taxon>Spizellomycetales</taxon>
        <taxon>Powellomycetaceae</taxon>
        <taxon>Geranomyces</taxon>
    </lineage>
</organism>
<evidence type="ECO:0000313" key="5">
    <source>
        <dbReference type="Proteomes" id="UP001212152"/>
    </source>
</evidence>
<dbReference type="PANTHER" id="PTHR43268">
    <property type="entry name" value="THIOSULFATE SULFURTRANSFERASE/RHODANESE-LIKE DOMAIN-CONTAINING PROTEIN 2"/>
    <property type="match status" value="1"/>
</dbReference>
<protein>
    <submittedName>
        <fullName evidence="4">Thiosulfate sulfurtransferase (Rhodanese)-like domain-containing protein 2</fullName>
    </submittedName>
</protein>
<dbReference type="Gene3D" id="3.40.250.10">
    <property type="entry name" value="Rhodanese-like domain"/>
    <property type="match status" value="1"/>
</dbReference>
<evidence type="ECO:0000259" key="2">
    <source>
        <dbReference type="PROSITE" id="PS50206"/>
    </source>
</evidence>
<dbReference type="Proteomes" id="UP001212152">
    <property type="component" value="Unassembled WGS sequence"/>
</dbReference>
<feature type="domain" description="Rhodanese" evidence="2">
    <location>
        <begin position="280"/>
        <end position="377"/>
    </location>
</feature>
<gene>
    <name evidence="4" type="primary">TSTD2</name>
    <name evidence="4" type="ORF">HDU87_001409</name>
</gene>
<dbReference type="PANTHER" id="PTHR43268:SF6">
    <property type="entry name" value="THIOSULFATE SULFURTRANSFERASE_RHODANESE-LIKE DOMAIN-CONTAINING PROTEIN 2"/>
    <property type="match status" value="1"/>
</dbReference>
<dbReference type="InterPro" id="IPR001763">
    <property type="entry name" value="Rhodanese-like_dom"/>
</dbReference>
<feature type="compositionally biased region" description="Polar residues" evidence="1">
    <location>
        <begin position="79"/>
        <end position="94"/>
    </location>
</feature>